<dbReference type="InterPro" id="IPR005523">
    <property type="entry name" value="DUF317_SPDY"/>
</dbReference>
<protein>
    <recommendedName>
        <fullName evidence="1">DUF317 domain-containing protein</fullName>
    </recommendedName>
</protein>
<keyword evidence="3" id="KW-1185">Reference proteome</keyword>
<name>A0A5J4LT82_9ACTN</name>
<dbReference type="RefSeq" id="WP_174887047.1">
    <property type="nucleotide sequence ID" value="NZ_BLAG01000036.1"/>
</dbReference>
<evidence type="ECO:0000259" key="1">
    <source>
        <dbReference type="Pfam" id="PF03771"/>
    </source>
</evidence>
<comment type="caution">
    <text evidence="2">The sequence shown here is derived from an EMBL/GenBank/DDBJ whole genome shotgun (WGS) entry which is preliminary data.</text>
</comment>
<gene>
    <name evidence="2" type="ORF">San01_72140</name>
</gene>
<dbReference type="Pfam" id="PF03771">
    <property type="entry name" value="SPDY"/>
    <property type="match status" value="1"/>
</dbReference>
<accession>A0A5J4LT82</accession>
<feature type="domain" description="DUF317" evidence="1">
    <location>
        <begin position="4"/>
        <end position="58"/>
    </location>
</feature>
<evidence type="ECO:0000313" key="2">
    <source>
        <dbReference type="EMBL" id="GES34726.1"/>
    </source>
</evidence>
<reference evidence="2 3" key="1">
    <citation type="submission" date="2019-10" db="EMBL/GenBank/DDBJ databases">
        <title>Whole genome shotgun sequence of Streptomyces angustmyceticus NBRC 3934.</title>
        <authorList>
            <person name="Hosoyama A."/>
            <person name="Ichikawa N."/>
            <person name="Kimura A."/>
            <person name="Kitahashi Y."/>
            <person name="Komaki H."/>
            <person name="Uohara A."/>
        </authorList>
    </citation>
    <scope>NUCLEOTIDE SEQUENCE [LARGE SCALE GENOMIC DNA]</scope>
    <source>
        <strain evidence="2 3">NBRC 3934</strain>
    </source>
</reference>
<dbReference type="AlphaFoldDB" id="A0A5J4LT82"/>
<organism evidence="2 3">
    <name type="scientific">Streptomyces angustmyceticus</name>
    <dbReference type="NCBI Taxonomy" id="285578"/>
    <lineage>
        <taxon>Bacteria</taxon>
        <taxon>Bacillati</taxon>
        <taxon>Actinomycetota</taxon>
        <taxon>Actinomycetes</taxon>
        <taxon>Kitasatosporales</taxon>
        <taxon>Streptomycetaceae</taxon>
        <taxon>Streptomyces</taxon>
    </lineage>
</organism>
<dbReference type="GeneID" id="96755960"/>
<sequence length="114" mass="12419">MHESQTLRIERIHAVPAHESAWAVAAYETRVSDHMWPLTVTGATPAPVLQELPAHLAGDGWDIAVGSAVDEKSVTAATRPLVEAGWKHGIDGRWMRWTNLSEDAGVAILCSQRT</sequence>
<dbReference type="EMBL" id="BLAG01000036">
    <property type="protein sequence ID" value="GES34726.1"/>
    <property type="molecule type" value="Genomic_DNA"/>
</dbReference>
<evidence type="ECO:0000313" key="3">
    <source>
        <dbReference type="Proteomes" id="UP000325598"/>
    </source>
</evidence>
<proteinExistence type="predicted"/>
<dbReference type="Proteomes" id="UP000325598">
    <property type="component" value="Unassembled WGS sequence"/>
</dbReference>